<feature type="domain" description="Alpha-2-macroglobulin" evidence="2">
    <location>
        <begin position="43"/>
        <end position="85"/>
    </location>
</feature>
<evidence type="ECO:0000259" key="2">
    <source>
        <dbReference type="Pfam" id="PF00207"/>
    </source>
</evidence>
<dbReference type="Proteomes" id="UP001217089">
    <property type="component" value="Unassembled WGS sequence"/>
</dbReference>
<name>A0ABQ9ENH2_TEGGR</name>
<dbReference type="EMBL" id="JARBDR010000846">
    <property type="protein sequence ID" value="KAJ8305157.1"/>
    <property type="molecule type" value="Genomic_DNA"/>
</dbReference>
<dbReference type="InterPro" id="IPR001599">
    <property type="entry name" value="Macroglobln_a2"/>
</dbReference>
<keyword evidence="1" id="KW-0472">Membrane</keyword>
<evidence type="ECO:0000313" key="3">
    <source>
        <dbReference type="EMBL" id="KAJ8305157.1"/>
    </source>
</evidence>
<dbReference type="InterPro" id="IPR013783">
    <property type="entry name" value="Ig-like_fold"/>
</dbReference>
<dbReference type="Pfam" id="PF00207">
    <property type="entry name" value="A2M"/>
    <property type="match status" value="1"/>
</dbReference>
<organism evidence="3 4">
    <name type="scientific">Tegillarca granosa</name>
    <name type="common">Malaysian cockle</name>
    <name type="synonym">Anadara granosa</name>
    <dbReference type="NCBI Taxonomy" id="220873"/>
    <lineage>
        <taxon>Eukaryota</taxon>
        <taxon>Metazoa</taxon>
        <taxon>Spiralia</taxon>
        <taxon>Lophotrochozoa</taxon>
        <taxon>Mollusca</taxon>
        <taxon>Bivalvia</taxon>
        <taxon>Autobranchia</taxon>
        <taxon>Pteriomorphia</taxon>
        <taxon>Arcoida</taxon>
        <taxon>Arcoidea</taxon>
        <taxon>Arcidae</taxon>
        <taxon>Tegillarca</taxon>
    </lineage>
</organism>
<protein>
    <recommendedName>
        <fullName evidence="2">Alpha-2-macroglobulin domain-containing protein</fullName>
    </recommendedName>
</protein>
<evidence type="ECO:0000256" key="1">
    <source>
        <dbReference type="SAM" id="Phobius"/>
    </source>
</evidence>
<comment type="caution">
    <text evidence="3">The sequence shown here is derived from an EMBL/GenBank/DDBJ whole genome shotgun (WGS) entry which is preliminary data.</text>
</comment>
<proteinExistence type="predicted"/>
<reference evidence="3 4" key="1">
    <citation type="submission" date="2022-12" db="EMBL/GenBank/DDBJ databases">
        <title>Chromosome-level genome of Tegillarca granosa.</title>
        <authorList>
            <person name="Kim J."/>
        </authorList>
    </citation>
    <scope>NUCLEOTIDE SEQUENCE [LARGE SCALE GENOMIC DNA]</scope>
    <source>
        <strain evidence="3">Teg-2019</strain>
        <tissue evidence="3">Adductor muscle</tissue>
    </source>
</reference>
<evidence type="ECO:0000313" key="4">
    <source>
        <dbReference type="Proteomes" id="UP001217089"/>
    </source>
</evidence>
<dbReference type="Gene3D" id="2.60.40.10">
    <property type="entry name" value="Immunoglobulins"/>
    <property type="match status" value="1"/>
</dbReference>
<keyword evidence="1" id="KW-1133">Transmembrane helix</keyword>
<feature type="transmembrane region" description="Helical" evidence="1">
    <location>
        <begin position="36"/>
        <end position="56"/>
    </location>
</feature>
<sequence>MVYEAYTCKKRIDNILSLQFIRNSIKYYNIFIRHQLYWRFIIYFALSRFLSFYRMISCRLQTFRPFFISLNLPYSVVRGEELVLQFLTKI</sequence>
<accession>A0ABQ9ENH2</accession>
<keyword evidence="1" id="KW-0812">Transmembrane</keyword>
<gene>
    <name evidence="3" type="ORF">KUTeg_017292</name>
</gene>
<keyword evidence="4" id="KW-1185">Reference proteome</keyword>